<proteinExistence type="predicted"/>
<feature type="chain" id="PRO_5046993756" evidence="1">
    <location>
        <begin position="24"/>
        <end position="361"/>
    </location>
</feature>
<evidence type="ECO:0000313" key="2">
    <source>
        <dbReference type="EMBL" id="NKI32249.1"/>
    </source>
</evidence>
<dbReference type="RefSeq" id="WP_168552464.1">
    <property type="nucleotide sequence ID" value="NZ_JAAWWL010000002.1"/>
</dbReference>
<dbReference type="Proteomes" id="UP000718451">
    <property type="component" value="Unassembled WGS sequence"/>
</dbReference>
<keyword evidence="3" id="KW-1185">Reference proteome</keyword>
<evidence type="ECO:0000313" key="3">
    <source>
        <dbReference type="Proteomes" id="UP000718451"/>
    </source>
</evidence>
<comment type="caution">
    <text evidence="2">The sequence shown here is derived from an EMBL/GenBank/DDBJ whole genome shotgun (WGS) entry which is preliminary data.</text>
</comment>
<organism evidence="2 3">
    <name type="scientific">Croceivirga thetidis</name>
    <dbReference type="NCBI Taxonomy" id="2721623"/>
    <lineage>
        <taxon>Bacteria</taxon>
        <taxon>Pseudomonadati</taxon>
        <taxon>Bacteroidota</taxon>
        <taxon>Flavobacteriia</taxon>
        <taxon>Flavobacteriales</taxon>
        <taxon>Flavobacteriaceae</taxon>
        <taxon>Croceivirga</taxon>
    </lineage>
</organism>
<keyword evidence="1" id="KW-0732">Signal</keyword>
<reference evidence="2 3" key="1">
    <citation type="submission" date="2020-04" db="EMBL/GenBank/DDBJ databases">
        <authorList>
            <person name="Yoon J."/>
        </authorList>
    </citation>
    <scope>NUCLEOTIDE SEQUENCE [LARGE SCALE GENOMIC DNA]</scope>
    <source>
        <strain evidence="2 3">DJ-13</strain>
    </source>
</reference>
<protein>
    <submittedName>
        <fullName evidence="2">DUF4097 family beta strand repeat protein</fullName>
    </submittedName>
</protein>
<gene>
    <name evidence="2" type="ORF">HCU67_09875</name>
</gene>
<name>A0ABX1GRM8_9FLAO</name>
<feature type="signal peptide" evidence="1">
    <location>
        <begin position="1"/>
        <end position="23"/>
    </location>
</feature>
<accession>A0ABX1GRM8</accession>
<dbReference type="EMBL" id="JAAWWL010000002">
    <property type="protein sequence ID" value="NKI32249.1"/>
    <property type="molecule type" value="Genomic_DNA"/>
</dbReference>
<evidence type="ECO:0000256" key="1">
    <source>
        <dbReference type="SAM" id="SignalP"/>
    </source>
</evidence>
<sequence length="361" mass="40904">MATLYRTILGAVFMLLSVQFSTAQERVSKMVERNFPLTHGGELILENKYGNISVTGWDQDKVSVKIDIKVNHRKYDTAKDLLGRINPEIKSSTGYISIVSKIANKNTGWFADFFNRTNPIDVDRSRVQIDYEVFLPKKAKLKITNRFGDVVLEDWSGELRTLIEHGDLWINEDLGKADIILKFGKIKARNLNYASLNLKNGELDMQDAKSLRLNSSGTEMSLGQVNSFEIYSNKDDISIDEVGNIYGDLKFSTLHLEQLAQDVDLTLKISDFWVRQISEETNEINIEQESSDINLTVKDFAHRFEATLEQGVVRLPKSFKNVDSKVLDKGKRLREIRATYGESETGLISINGIKGIVTIND</sequence>